<sequence>MTWQILLYFLLSAVCLGAIPLKFPHVPEQLRDTFAKDSMSFKRGVREAFGKKLSQWTEEMTVNEYTINEFLSEGMHDKLIEYLLYDFLANDCEWVDKVWGANVGDWKVSNFKQKEKKKGNFKNASPANYVEKNQVSLMSEKVSNLWAQVEFEWKQWQSDDKTGGGILLSDEMLAKKKVLGQQILQLKKLDKLEQKSGMRSREFTAERAQSKETCRMVDPVTVFGDDLFYYQTTLLQQTLSDKSDKWELLEESISVKRSDVEEDKEEVIESTEDVSSSEDPYEESDDSSGSLEWSELDSAESTAVSDDSVSVSSEEWEVLEEGEETTDQPEESTVDATSDDS</sequence>
<gene>
    <name evidence="3" type="ORF">RFI_22092</name>
</gene>
<dbReference type="AlphaFoldDB" id="X6MP97"/>
<feature type="region of interest" description="Disordered" evidence="1">
    <location>
        <begin position="257"/>
        <end position="341"/>
    </location>
</feature>
<organism evidence="3 4">
    <name type="scientific">Reticulomyxa filosa</name>
    <dbReference type="NCBI Taxonomy" id="46433"/>
    <lineage>
        <taxon>Eukaryota</taxon>
        <taxon>Sar</taxon>
        <taxon>Rhizaria</taxon>
        <taxon>Retaria</taxon>
        <taxon>Foraminifera</taxon>
        <taxon>Monothalamids</taxon>
        <taxon>Reticulomyxidae</taxon>
        <taxon>Reticulomyxa</taxon>
    </lineage>
</organism>
<evidence type="ECO:0000313" key="3">
    <source>
        <dbReference type="EMBL" id="ETO15272.1"/>
    </source>
</evidence>
<reference evidence="3 4" key="1">
    <citation type="journal article" date="2013" name="Curr. Biol.">
        <title>The Genome of the Foraminiferan Reticulomyxa filosa.</title>
        <authorList>
            <person name="Glockner G."/>
            <person name="Hulsmann N."/>
            <person name="Schleicher M."/>
            <person name="Noegel A.A."/>
            <person name="Eichinger L."/>
            <person name="Gallinger C."/>
            <person name="Pawlowski J."/>
            <person name="Sierra R."/>
            <person name="Euteneuer U."/>
            <person name="Pillet L."/>
            <person name="Moustafa A."/>
            <person name="Platzer M."/>
            <person name="Groth M."/>
            <person name="Szafranski K."/>
            <person name="Schliwa M."/>
        </authorList>
    </citation>
    <scope>NUCLEOTIDE SEQUENCE [LARGE SCALE GENOMIC DNA]</scope>
</reference>
<dbReference type="EMBL" id="ASPP01019303">
    <property type="protein sequence ID" value="ETO15272.1"/>
    <property type="molecule type" value="Genomic_DNA"/>
</dbReference>
<protein>
    <submittedName>
        <fullName evidence="3">Uncharacterized protein</fullName>
    </submittedName>
</protein>
<proteinExistence type="predicted"/>
<keyword evidence="2" id="KW-0732">Signal</keyword>
<feature type="non-terminal residue" evidence="3">
    <location>
        <position position="341"/>
    </location>
</feature>
<accession>X6MP97</accession>
<feature type="compositionally biased region" description="Acidic residues" evidence="1">
    <location>
        <begin position="314"/>
        <end position="341"/>
    </location>
</feature>
<feature type="compositionally biased region" description="Acidic residues" evidence="1">
    <location>
        <begin position="260"/>
        <end position="286"/>
    </location>
</feature>
<keyword evidence="4" id="KW-1185">Reference proteome</keyword>
<feature type="compositionally biased region" description="Low complexity" evidence="1">
    <location>
        <begin position="299"/>
        <end position="313"/>
    </location>
</feature>
<comment type="caution">
    <text evidence="3">The sequence shown here is derived from an EMBL/GenBank/DDBJ whole genome shotgun (WGS) entry which is preliminary data.</text>
</comment>
<evidence type="ECO:0000313" key="4">
    <source>
        <dbReference type="Proteomes" id="UP000023152"/>
    </source>
</evidence>
<name>X6MP97_RETFI</name>
<feature type="chain" id="PRO_5004975402" evidence="2">
    <location>
        <begin position="18"/>
        <end position="341"/>
    </location>
</feature>
<evidence type="ECO:0000256" key="2">
    <source>
        <dbReference type="SAM" id="SignalP"/>
    </source>
</evidence>
<dbReference type="Proteomes" id="UP000023152">
    <property type="component" value="Unassembled WGS sequence"/>
</dbReference>
<feature type="signal peptide" evidence="2">
    <location>
        <begin position="1"/>
        <end position="17"/>
    </location>
</feature>
<evidence type="ECO:0000256" key="1">
    <source>
        <dbReference type="SAM" id="MobiDB-lite"/>
    </source>
</evidence>